<feature type="chain" id="PRO_5006920147" description="DUF4367 domain-containing protein" evidence="2">
    <location>
        <begin position="28"/>
        <end position="269"/>
    </location>
</feature>
<protein>
    <recommendedName>
        <fullName evidence="5">DUF4367 domain-containing protein</fullName>
    </recommendedName>
</protein>
<reference evidence="3 4" key="1">
    <citation type="journal article" date="2015" name="Int. Biodeterior. Biodegradation">
        <title>Physiological and genetic screening methods for the isolation of methyl tert-butyl ether-degrading bacteria for bioremediation purposes.</title>
        <authorList>
            <person name="Guisado I.M."/>
            <person name="Purswani J."/>
            <person name="Gonzalez Lopez J."/>
            <person name="Pozo C."/>
        </authorList>
    </citation>
    <scope>NUCLEOTIDE SEQUENCE [LARGE SCALE GENOMIC DNA]</scope>
    <source>
        <strain evidence="3 4">SH7</strain>
    </source>
</reference>
<evidence type="ECO:0000256" key="1">
    <source>
        <dbReference type="SAM" id="MobiDB-lite"/>
    </source>
</evidence>
<organism evidence="3 4">
    <name type="scientific">Paenibacillus etheri</name>
    <dbReference type="NCBI Taxonomy" id="1306852"/>
    <lineage>
        <taxon>Bacteria</taxon>
        <taxon>Bacillati</taxon>
        <taxon>Bacillota</taxon>
        <taxon>Bacilli</taxon>
        <taxon>Bacillales</taxon>
        <taxon>Paenibacillaceae</taxon>
        <taxon>Paenibacillus</taxon>
    </lineage>
</organism>
<dbReference type="EMBL" id="LCZJ02000029">
    <property type="protein sequence ID" value="KTD85235.1"/>
    <property type="molecule type" value="Genomic_DNA"/>
</dbReference>
<evidence type="ECO:0000313" key="4">
    <source>
        <dbReference type="Proteomes" id="UP000054709"/>
    </source>
</evidence>
<keyword evidence="4" id="KW-1185">Reference proteome</keyword>
<proteinExistence type="predicted"/>
<feature type="signal peptide" evidence="2">
    <location>
        <begin position="1"/>
        <end position="27"/>
    </location>
</feature>
<evidence type="ECO:0000256" key="2">
    <source>
        <dbReference type="SAM" id="SignalP"/>
    </source>
</evidence>
<dbReference type="AlphaFoldDB" id="A0A0W1AVF2"/>
<evidence type="ECO:0008006" key="5">
    <source>
        <dbReference type="Google" id="ProtNLM"/>
    </source>
</evidence>
<sequence>MMIKKSAAITALSLIVLMSAVSGTAGAVPAGSNNKSKGTVPVEQKSPPVSPTIKDLIAKEYAVPLQAGEIKALYVNDKKSNPEEDLSVSYMPYRFSSINEAAQKLSSLTGNSLLIPAALPDEYKLQDVVLNPVLPKFFSTEYKTLRDQVKAKAQAAGKKVISQSLKWSDTETSITYLRNGERLNLKSAPAYTLPEGVTLAQLPGDQDENLTINGVEAVYTLFGPHHGDLKVQLVWSSADGSTDYTLTNTKNTAQTKAELEAIVTSLTAQ</sequence>
<feature type="region of interest" description="Disordered" evidence="1">
    <location>
        <begin position="28"/>
        <end position="47"/>
    </location>
</feature>
<dbReference type="RefSeq" id="WP_060625021.1">
    <property type="nucleotide sequence ID" value="NZ_LCZJ02000029.1"/>
</dbReference>
<dbReference type="OrthoDB" id="2657554at2"/>
<accession>A0A0W1AVF2</accession>
<comment type="caution">
    <text evidence="3">The sequence shown here is derived from an EMBL/GenBank/DDBJ whole genome shotgun (WGS) entry which is preliminary data.</text>
</comment>
<keyword evidence="2" id="KW-0732">Signal</keyword>
<gene>
    <name evidence="3" type="ORF">UQ64_21590</name>
</gene>
<name>A0A0W1AVF2_9BACL</name>
<dbReference type="Proteomes" id="UP000054709">
    <property type="component" value="Unassembled WGS sequence"/>
</dbReference>
<evidence type="ECO:0000313" key="3">
    <source>
        <dbReference type="EMBL" id="KTD85235.1"/>
    </source>
</evidence>